<dbReference type="NCBIfam" id="TIGR04294">
    <property type="entry name" value="pre_pil_HX9DG"/>
    <property type="match status" value="1"/>
</dbReference>
<keyword evidence="1" id="KW-0472">Membrane</keyword>
<keyword evidence="1" id="KW-0812">Transmembrane</keyword>
<evidence type="ECO:0000313" key="4">
    <source>
        <dbReference type="Proteomes" id="UP000551616"/>
    </source>
</evidence>
<keyword evidence="4" id="KW-1185">Reference proteome</keyword>
<dbReference type="RefSeq" id="WP_207398969.1">
    <property type="nucleotide sequence ID" value="NZ_JABRWO010000016.1"/>
</dbReference>
<protein>
    <recommendedName>
        <fullName evidence="2">DUF1559 domain-containing protein</fullName>
    </recommendedName>
</protein>
<feature type="domain" description="DUF1559" evidence="2">
    <location>
        <begin position="37"/>
        <end position="320"/>
    </location>
</feature>
<dbReference type="SUPFAM" id="SSF54523">
    <property type="entry name" value="Pili subunits"/>
    <property type="match status" value="1"/>
</dbReference>
<dbReference type="InterPro" id="IPR027558">
    <property type="entry name" value="Pre_pil_HX9DG_C"/>
</dbReference>
<dbReference type="PANTHER" id="PTHR30093">
    <property type="entry name" value="GENERAL SECRETION PATHWAY PROTEIN G"/>
    <property type="match status" value="1"/>
</dbReference>
<proteinExistence type="predicted"/>
<dbReference type="Proteomes" id="UP000551616">
    <property type="component" value="Unassembled WGS sequence"/>
</dbReference>
<accession>A0A7V8V9V2</accession>
<evidence type="ECO:0000256" key="1">
    <source>
        <dbReference type="SAM" id="Phobius"/>
    </source>
</evidence>
<dbReference type="PROSITE" id="PS00409">
    <property type="entry name" value="PROKAR_NTER_METHYL"/>
    <property type="match status" value="1"/>
</dbReference>
<sequence length="338" mass="36125">MSLSPHLSRQRGFTLVELLVVIAIIGVLIALLLPAVQQAREAARRMQCSNHQKQLGLALHNYHDTYGKLPYNQHPDTGSGSSKQRGPSFFVRLLPFIEQGAAYDQIVFSGDWSMQDGPNPNANLIDGFVVAGLLCPSSPLPEVETQSTASNGDIELQVASYVGIMGTSWLGGTVDVPATEDSFPNAYGEGIVNGMIVPIYPASAAHDDQGGSGVSFKNALDGTSNTMILSEQSDFFIDATGSKIKRRSGGHAGRAWCGGGNYADWSENVTTVRYPIATEGGWGNLDNYYRNIPPISAHPGGVMVTLTDGSVRFLSETVDFATLTALCHRQDGAVVGEY</sequence>
<dbReference type="InterPro" id="IPR045584">
    <property type="entry name" value="Pilin-like"/>
</dbReference>
<dbReference type="Pfam" id="PF07963">
    <property type="entry name" value="N_methyl"/>
    <property type="match status" value="1"/>
</dbReference>
<dbReference type="Gene3D" id="3.30.700.10">
    <property type="entry name" value="Glycoprotein, Type 4 Pilin"/>
    <property type="match status" value="1"/>
</dbReference>
<dbReference type="InterPro" id="IPR011453">
    <property type="entry name" value="DUF1559"/>
</dbReference>
<reference evidence="3 4" key="1">
    <citation type="submission" date="2020-05" db="EMBL/GenBank/DDBJ databases">
        <title>Bremerella alba sp. nov., a novel planctomycete isolated from the surface of the macroalga Fucus spiralis.</title>
        <authorList>
            <person name="Godinho O."/>
            <person name="Botelho R."/>
            <person name="Albuquerque L."/>
            <person name="Wiegand S."/>
            <person name="Da Costa M.S."/>
            <person name="Lobo-Da-Cunha A."/>
            <person name="Jogler C."/>
            <person name="Lage O.M."/>
        </authorList>
    </citation>
    <scope>NUCLEOTIDE SEQUENCE [LARGE SCALE GENOMIC DNA]</scope>
    <source>
        <strain evidence="3 4">FF15</strain>
    </source>
</reference>
<dbReference type="Pfam" id="PF07596">
    <property type="entry name" value="SBP_bac_10"/>
    <property type="match status" value="1"/>
</dbReference>
<dbReference type="InterPro" id="IPR012902">
    <property type="entry name" value="N_methyl_site"/>
</dbReference>
<dbReference type="EMBL" id="JABRWO010000016">
    <property type="protein sequence ID" value="MBA2117598.1"/>
    <property type="molecule type" value="Genomic_DNA"/>
</dbReference>
<evidence type="ECO:0000259" key="2">
    <source>
        <dbReference type="Pfam" id="PF07596"/>
    </source>
</evidence>
<dbReference type="NCBIfam" id="TIGR02532">
    <property type="entry name" value="IV_pilin_GFxxxE"/>
    <property type="match status" value="1"/>
</dbReference>
<feature type="transmembrane region" description="Helical" evidence="1">
    <location>
        <begin position="12"/>
        <end position="36"/>
    </location>
</feature>
<comment type="caution">
    <text evidence="3">The sequence shown here is derived from an EMBL/GenBank/DDBJ whole genome shotgun (WGS) entry which is preliminary data.</text>
</comment>
<name>A0A7V8V9V2_9BACT</name>
<dbReference type="PANTHER" id="PTHR30093:SF2">
    <property type="entry name" value="TYPE II SECRETION SYSTEM PROTEIN H"/>
    <property type="match status" value="1"/>
</dbReference>
<dbReference type="AlphaFoldDB" id="A0A7V8V9V2"/>
<gene>
    <name evidence="3" type="ORF">HOV93_47970</name>
</gene>
<evidence type="ECO:0000313" key="3">
    <source>
        <dbReference type="EMBL" id="MBA2117598.1"/>
    </source>
</evidence>
<keyword evidence="1" id="KW-1133">Transmembrane helix</keyword>
<organism evidence="3 4">
    <name type="scientific">Bremerella alba</name>
    <dbReference type="NCBI Taxonomy" id="980252"/>
    <lineage>
        <taxon>Bacteria</taxon>
        <taxon>Pseudomonadati</taxon>
        <taxon>Planctomycetota</taxon>
        <taxon>Planctomycetia</taxon>
        <taxon>Pirellulales</taxon>
        <taxon>Pirellulaceae</taxon>
        <taxon>Bremerella</taxon>
    </lineage>
</organism>